<evidence type="ECO:0000313" key="2">
    <source>
        <dbReference type="EMBL" id="AKP49823.1"/>
    </source>
</evidence>
<organism evidence="2 3">
    <name type="scientific">Cyclobacterium amurskyense</name>
    <dbReference type="NCBI Taxonomy" id="320787"/>
    <lineage>
        <taxon>Bacteria</taxon>
        <taxon>Pseudomonadati</taxon>
        <taxon>Bacteroidota</taxon>
        <taxon>Cytophagia</taxon>
        <taxon>Cytophagales</taxon>
        <taxon>Cyclobacteriaceae</taxon>
        <taxon>Cyclobacterium</taxon>
    </lineage>
</organism>
<dbReference type="KEGG" id="camu:CA2015_0344"/>
<gene>
    <name evidence="2" type="ORF">CA2015_0344</name>
</gene>
<protein>
    <submittedName>
        <fullName evidence="2">Uncharacterized protein</fullName>
    </submittedName>
</protein>
<evidence type="ECO:0000313" key="3">
    <source>
        <dbReference type="Proteomes" id="UP000036520"/>
    </source>
</evidence>
<dbReference type="Proteomes" id="UP000036520">
    <property type="component" value="Chromosome"/>
</dbReference>
<name>A0A0H4PAN4_9BACT</name>
<feature type="compositionally biased region" description="Basic residues" evidence="1">
    <location>
        <begin position="34"/>
        <end position="43"/>
    </location>
</feature>
<keyword evidence="3" id="KW-1185">Reference proteome</keyword>
<dbReference type="AlphaFoldDB" id="A0A0H4PAN4"/>
<sequence length="55" mass="6356">MDFKTKTPIISSKLLVLYNEKTLTNGKDHYLPHSKKIKIRTSHKKNDQAFLSPSN</sequence>
<feature type="region of interest" description="Disordered" evidence="1">
    <location>
        <begin position="34"/>
        <end position="55"/>
    </location>
</feature>
<proteinExistence type="predicted"/>
<evidence type="ECO:0000256" key="1">
    <source>
        <dbReference type="SAM" id="MobiDB-lite"/>
    </source>
</evidence>
<reference evidence="2 3" key="1">
    <citation type="submission" date="2015-07" db="EMBL/GenBank/DDBJ databases">
        <authorList>
            <person name="Kim K.M."/>
        </authorList>
    </citation>
    <scope>NUCLEOTIDE SEQUENCE [LARGE SCALE GENOMIC DNA]</scope>
    <source>
        <strain evidence="2 3">KCTC 12363</strain>
    </source>
</reference>
<dbReference type="EMBL" id="CP012040">
    <property type="protein sequence ID" value="AKP49823.1"/>
    <property type="molecule type" value="Genomic_DNA"/>
</dbReference>
<accession>A0A0H4PAN4</accession>